<reference evidence="2" key="1">
    <citation type="journal article" date="2019" name="Int. J. Syst. Evol. Microbiol.">
        <title>The Global Catalogue of Microorganisms (GCM) 10K type strain sequencing project: providing services to taxonomists for standard genome sequencing and annotation.</title>
        <authorList>
            <consortium name="The Broad Institute Genomics Platform"/>
            <consortium name="The Broad Institute Genome Sequencing Center for Infectious Disease"/>
            <person name="Wu L."/>
            <person name="Ma J."/>
        </authorList>
    </citation>
    <scope>NUCLEOTIDE SEQUENCE [LARGE SCALE GENOMIC DNA]</scope>
    <source>
        <strain evidence="2">KCTC 52416</strain>
    </source>
</reference>
<sequence length="112" mass="12676">MSYNVIPTHRFEKELKRLVKKFPSLKKEYAVLITDISENPETGTFLGNSCYKIRLAIASKGKGKRGGARVVTHLYIATETVYLLTIYDKGEKADLKPNELNEIIESLELDIS</sequence>
<organism evidence="1 2">
    <name type="scientific">Parapedobacter deserti</name>
    <dbReference type="NCBI Taxonomy" id="1912957"/>
    <lineage>
        <taxon>Bacteria</taxon>
        <taxon>Pseudomonadati</taxon>
        <taxon>Bacteroidota</taxon>
        <taxon>Sphingobacteriia</taxon>
        <taxon>Sphingobacteriales</taxon>
        <taxon>Sphingobacteriaceae</taxon>
        <taxon>Parapedobacter</taxon>
    </lineage>
</organism>
<keyword evidence="2" id="KW-1185">Reference proteome</keyword>
<name>A0ABV7JKB6_9SPHI</name>
<protein>
    <recommendedName>
        <fullName evidence="3">mRNA-degrading endonuclease RelE, toxin component of the RelBE toxin-antitoxin system</fullName>
    </recommendedName>
</protein>
<dbReference type="EMBL" id="JBHRTA010000018">
    <property type="protein sequence ID" value="MFC3197294.1"/>
    <property type="molecule type" value="Genomic_DNA"/>
</dbReference>
<accession>A0ABV7JKB6</accession>
<dbReference type="InterPro" id="IPR009387">
    <property type="entry name" value="HigB-2"/>
</dbReference>
<evidence type="ECO:0008006" key="3">
    <source>
        <dbReference type="Google" id="ProtNLM"/>
    </source>
</evidence>
<dbReference type="Proteomes" id="UP001595526">
    <property type="component" value="Unassembled WGS sequence"/>
</dbReference>
<comment type="caution">
    <text evidence="1">The sequence shown here is derived from an EMBL/GenBank/DDBJ whole genome shotgun (WGS) entry which is preliminary data.</text>
</comment>
<dbReference type="RefSeq" id="WP_379020848.1">
    <property type="nucleotide sequence ID" value="NZ_JBHRTA010000018.1"/>
</dbReference>
<evidence type="ECO:0000313" key="2">
    <source>
        <dbReference type="Proteomes" id="UP001595526"/>
    </source>
</evidence>
<evidence type="ECO:0000313" key="1">
    <source>
        <dbReference type="EMBL" id="MFC3197294.1"/>
    </source>
</evidence>
<gene>
    <name evidence="1" type="ORF">ACFOET_06690</name>
</gene>
<dbReference type="PIRSF" id="PIRSF039032">
    <property type="entry name" value="HigB-2"/>
    <property type="match status" value="1"/>
</dbReference>
<proteinExistence type="predicted"/>